<keyword evidence="2" id="KW-1185">Reference proteome</keyword>
<evidence type="ECO:0000313" key="1">
    <source>
        <dbReference type="EMBL" id="MDQ7908695.1"/>
    </source>
</evidence>
<reference evidence="1 2" key="1">
    <citation type="submission" date="2023-08" db="EMBL/GenBank/DDBJ databases">
        <title>Phytohabitans sansha sp. nov., isolated from marine sediment.</title>
        <authorList>
            <person name="Zhao Y."/>
            <person name="Yi K."/>
        </authorList>
    </citation>
    <scope>NUCLEOTIDE SEQUENCE [LARGE SCALE GENOMIC DNA]</scope>
    <source>
        <strain evidence="1 2">ZYX-F-186</strain>
    </source>
</reference>
<comment type="caution">
    <text evidence="1">The sequence shown here is derived from an EMBL/GenBank/DDBJ whole genome shotgun (WGS) entry which is preliminary data.</text>
</comment>
<name>A0ABU0ZNV8_9ACTN</name>
<organism evidence="1 2">
    <name type="scientific">Phytohabitans maris</name>
    <dbReference type="NCBI Taxonomy" id="3071409"/>
    <lineage>
        <taxon>Bacteria</taxon>
        <taxon>Bacillati</taxon>
        <taxon>Actinomycetota</taxon>
        <taxon>Actinomycetes</taxon>
        <taxon>Micromonosporales</taxon>
        <taxon>Micromonosporaceae</taxon>
    </lineage>
</organism>
<accession>A0ABU0ZNV8</accession>
<dbReference type="Proteomes" id="UP001230908">
    <property type="component" value="Unassembled WGS sequence"/>
</dbReference>
<gene>
    <name evidence="1" type="ORF">RB614_29595</name>
</gene>
<dbReference type="EMBL" id="JAVHUY010000033">
    <property type="protein sequence ID" value="MDQ7908695.1"/>
    <property type="molecule type" value="Genomic_DNA"/>
</dbReference>
<evidence type="ECO:0000313" key="2">
    <source>
        <dbReference type="Proteomes" id="UP001230908"/>
    </source>
</evidence>
<sequence>MSSHRTFVDACLAGEALLSEIDSFVEAWHEDDSVTCELPEYLGMSSDDYRLWVERPESLRFILAAHKNRTPVTELLVKRAGLRAAARGEEKGEAVQVLRWLIETGRVDERYA</sequence>
<dbReference type="RefSeq" id="WP_308715963.1">
    <property type="nucleotide sequence ID" value="NZ_JAVHUY010000033.1"/>
</dbReference>
<proteinExistence type="predicted"/>
<protein>
    <submittedName>
        <fullName evidence="1">Uncharacterized protein</fullName>
    </submittedName>
</protein>